<keyword evidence="3 5" id="KW-1133">Transmembrane helix</keyword>
<evidence type="ECO:0000256" key="3">
    <source>
        <dbReference type="ARBA" id="ARBA00022989"/>
    </source>
</evidence>
<evidence type="ECO:0000313" key="8">
    <source>
        <dbReference type="Proteomes" id="UP000001640"/>
    </source>
</evidence>
<gene>
    <name evidence="7" type="primary">NCAS0B00850</name>
    <name evidence="7" type="ordered locus">NCAS_0B00850</name>
</gene>
<reference key="2">
    <citation type="submission" date="2011-08" db="EMBL/GenBank/DDBJ databases">
        <title>Genome sequence of Naumovozyma castellii.</title>
        <authorList>
            <person name="Gordon J.L."/>
            <person name="Armisen D."/>
            <person name="Proux-Wera E."/>
            <person name="OhEigeartaigh S.S."/>
            <person name="Byrne K.P."/>
            <person name="Wolfe K.H."/>
        </authorList>
    </citation>
    <scope>NUCLEOTIDE SEQUENCE</scope>
    <source>
        <strain>Type strain:CBS 4309</strain>
    </source>
</reference>
<feature type="transmembrane region" description="Helical" evidence="5">
    <location>
        <begin position="389"/>
        <end position="407"/>
    </location>
</feature>
<feature type="transmembrane region" description="Helical" evidence="5">
    <location>
        <begin position="326"/>
        <end position="345"/>
    </location>
</feature>
<dbReference type="GeneID" id="96901732"/>
<dbReference type="InterPro" id="IPR050186">
    <property type="entry name" value="TPT_transporter"/>
</dbReference>
<keyword evidence="4 5" id="KW-0472">Membrane</keyword>
<dbReference type="GO" id="GO:0005783">
    <property type="term" value="C:endoplasmic reticulum"/>
    <property type="evidence" value="ECO:0007669"/>
    <property type="project" value="EnsemblFungi"/>
</dbReference>
<dbReference type="eggNOG" id="KOG1441">
    <property type="taxonomic scope" value="Eukaryota"/>
</dbReference>
<protein>
    <recommendedName>
        <fullName evidence="6">Sugar phosphate transporter domain-containing protein</fullName>
    </recommendedName>
</protein>
<feature type="transmembrane region" description="Helical" evidence="5">
    <location>
        <begin position="207"/>
        <end position="231"/>
    </location>
</feature>
<feature type="transmembrane region" description="Helical" evidence="5">
    <location>
        <begin position="271"/>
        <end position="289"/>
    </location>
</feature>
<evidence type="ECO:0000256" key="5">
    <source>
        <dbReference type="SAM" id="Phobius"/>
    </source>
</evidence>
<comment type="subcellular location">
    <subcellularLocation>
        <location evidence="1">Membrane</location>
        <topology evidence="1">Multi-pass membrane protein</topology>
    </subcellularLocation>
</comment>
<dbReference type="Pfam" id="PF03151">
    <property type="entry name" value="TPT"/>
    <property type="match status" value="1"/>
</dbReference>
<dbReference type="AlphaFoldDB" id="G0VB46"/>
<dbReference type="KEGG" id="ncs:NCAS_0B00850"/>
<feature type="domain" description="Sugar phosphate transporter" evidence="6">
    <location>
        <begin position="84"/>
        <end position="431"/>
    </location>
</feature>
<feature type="transmembrane region" description="Helical" evidence="5">
    <location>
        <begin position="413"/>
        <end position="431"/>
    </location>
</feature>
<proteinExistence type="predicted"/>
<evidence type="ECO:0000256" key="4">
    <source>
        <dbReference type="ARBA" id="ARBA00023136"/>
    </source>
</evidence>
<dbReference type="PANTHER" id="PTHR11132">
    <property type="entry name" value="SOLUTE CARRIER FAMILY 35"/>
    <property type="match status" value="1"/>
</dbReference>
<dbReference type="FunCoup" id="G0VB46">
    <property type="interactions" value="594"/>
</dbReference>
<evidence type="ECO:0000259" key="6">
    <source>
        <dbReference type="Pfam" id="PF03151"/>
    </source>
</evidence>
<evidence type="ECO:0000313" key="7">
    <source>
        <dbReference type="EMBL" id="CCC68169.1"/>
    </source>
</evidence>
<sequence length="447" mass="50746">MSVSTTYNTTTKRRNSVHKNLYDQSLFQIPATQKRPDYEIRHYGLDSRNSALQKIQENCIAAKEVLLGYMSKDIQDHLPDVDFKMSLLCLMWYVVSSISSNMSKSILRKFMHPVALTELQFLISAILCLFFASIVNFYQKPMLKKNSIGQMFSNFPDGILPTYLNGDFQTSIIDTFLKPTQFILATVFPLGLFQFIGHITSHKAATLIPISLVHSVKALSPIVTVGYYALIQKKKYNIYTYSTLSFLIFGVMITCWSTHRNSRKSNNERNGLSMLFGLLSAFISMLIFVTQNIFAKEMFAVKHIDHNSILTPTTASREKRLDKITILFYCSCVGFLFTLFPFLTGELIKDKSGFQDLSLHILGLVVIHGIMHFFQAMIAFQLLGMLTSVNYSIANIMKRIVVISVALCWESHVNAGQIIGLLFTLVGLYGYDKFAMTKPKKNKTMMV</sequence>
<feature type="transmembrane region" description="Helical" evidence="5">
    <location>
        <begin position="357"/>
        <end position="377"/>
    </location>
</feature>
<keyword evidence="2 5" id="KW-0812">Transmembrane</keyword>
<evidence type="ECO:0000256" key="1">
    <source>
        <dbReference type="ARBA" id="ARBA00004141"/>
    </source>
</evidence>
<dbReference type="InParanoid" id="G0VB46"/>
<accession>G0VB46</accession>
<evidence type="ECO:0000256" key="2">
    <source>
        <dbReference type="ARBA" id="ARBA00022692"/>
    </source>
</evidence>
<name>G0VB46_NAUCA</name>
<feature type="transmembrane region" description="Helical" evidence="5">
    <location>
        <begin position="182"/>
        <end position="201"/>
    </location>
</feature>
<dbReference type="GO" id="GO:0006888">
    <property type="term" value="P:endoplasmic reticulum to Golgi vesicle-mediated transport"/>
    <property type="evidence" value="ECO:0007669"/>
    <property type="project" value="EnsemblFungi"/>
</dbReference>
<dbReference type="OrthoDB" id="1588579at2759"/>
<reference evidence="7 8" key="1">
    <citation type="journal article" date="2011" name="Proc. Natl. Acad. Sci. U.S.A.">
        <title>Evolutionary erosion of yeast sex chromosomes by mating-type switching accidents.</title>
        <authorList>
            <person name="Gordon J.L."/>
            <person name="Armisen D."/>
            <person name="Proux-Wera E."/>
            <person name="Oheigeartaigh S.S."/>
            <person name="Byrne K.P."/>
            <person name="Wolfe K.H."/>
        </authorList>
    </citation>
    <scope>NUCLEOTIDE SEQUENCE [LARGE SCALE GENOMIC DNA]</scope>
    <source>
        <strain evidence="8">ATCC 76901 / BCRC 22586 / CBS 4309 / NBRC 1992 / NRRL Y-12630</strain>
    </source>
</reference>
<dbReference type="GO" id="GO:0016020">
    <property type="term" value="C:membrane"/>
    <property type="evidence" value="ECO:0007669"/>
    <property type="project" value="UniProtKB-SubCell"/>
</dbReference>
<dbReference type="EMBL" id="HE576753">
    <property type="protein sequence ID" value="CCC68169.1"/>
    <property type="molecule type" value="Genomic_DNA"/>
</dbReference>
<dbReference type="HOGENOM" id="CLU_019048_4_1_1"/>
<dbReference type="OMA" id="FWYTVSS"/>
<dbReference type="InterPro" id="IPR004853">
    <property type="entry name" value="Sugar_P_trans_dom"/>
</dbReference>
<organism evidence="7 8">
    <name type="scientific">Naumovozyma castellii</name>
    <name type="common">Yeast</name>
    <name type="synonym">Saccharomyces castellii</name>
    <dbReference type="NCBI Taxonomy" id="27288"/>
    <lineage>
        <taxon>Eukaryota</taxon>
        <taxon>Fungi</taxon>
        <taxon>Dikarya</taxon>
        <taxon>Ascomycota</taxon>
        <taxon>Saccharomycotina</taxon>
        <taxon>Saccharomycetes</taxon>
        <taxon>Saccharomycetales</taxon>
        <taxon>Saccharomycetaceae</taxon>
        <taxon>Naumovozyma</taxon>
    </lineage>
</organism>
<keyword evidence="8" id="KW-1185">Reference proteome</keyword>
<dbReference type="RefSeq" id="XP_003674546.1">
    <property type="nucleotide sequence ID" value="XM_003674498.1"/>
</dbReference>
<dbReference type="Proteomes" id="UP000001640">
    <property type="component" value="Chromosome 2"/>
</dbReference>
<feature type="transmembrane region" description="Helical" evidence="5">
    <location>
        <begin position="119"/>
        <end position="138"/>
    </location>
</feature>
<feature type="transmembrane region" description="Helical" evidence="5">
    <location>
        <begin position="238"/>
        <end position="259"/>
    </location>
</feature>